<accession>A0ABR3JKX5</accession>
<dbReference type="Proteomes" id="UP001556367">
    <property type="component" value="Unassembled WGS sequence"/>
</dbReference>
<protein>
    <submittedName>
        <fullName evidence="1">Uncharacterized protein</fullName>
    </submittedName>
</protein>
<organism evidence="1 2">
    <name type="scientific">Hohenbuehelia grisea</name>
    <dbReference type="NCBI Taxonomy" id="104357"/>
    <lineage>
        <taxon>Eukaryota</taxon>
        <taxon>Fungi</taxon>
        <taxon>Dikarya</taxon>
        <taxon>Basidiomycota</taxon>
        <taxon>Agaricomycotina</taxon>
        <taxon>Agaricomycetes</taxon>
        <taxon>Agaricomycetidae</taxon>
        <taxon>Agaricales</taxon>
        <taxon>Pleurotineae</taxon>
        <taxon>Pleurotaceae</taxon>
        <taxon>Hohenbuehelia</taxon>
    </lineage>
</organism>
<sequence length="295" mass="33221">MSDKDVTSHEIISALCHRVGSIVYDGSSDEEAASRAVYEELQNALSLSNPSTTKTCPPVELVVHAAMSIIRPKLVQERIPELLDCITIAELYRQRAVLSAKEALEWNTFCIRSHNNGPEVLLTPGEETFIQQLIDTDRSMRLVYIDLLLSLCQIDIYLLWTAQGHGVAKIPARLNEYYPRENSGEDHSLSQLFQFSLSDQERQHFTEMRAETVTFLQETYQWATSYLQAGSVSIQTLSEAFQTDSFIESCEPEGIGEAPRIAQQFLNSVQENVKFLQSIFAPEDARATFHIVSSP</sequence>
<gene>
    <name evidence="1" type="ORF">HGRIS_002173</name>
</gene>
<evidence type="ECO:0000313" key="2">
    <source>
        <dbReference type="Proteomes" id="UP001556367"/>
    </source>
</evidence>
<comment type="caution">
    <text evidence="1">The sequence shown here is derived from an EMBL/GenBank/DDBJ whole genome shotgun (WGS) entry which is preliminary data.</text>
</comment>
<name>A0ABR3JKX5_9AGAR</name>
<reference evidence="2" key="1">
    <citation type="submission" date="2024-06" db="EMBL/GenBank/DDBJ databases">
        <title>Multi-omics analyses provide insights into the biosynthesis of the anticancer antibiotic pleurotin in Hohenbuehelia grisea.</title>
        <authorList>
            <person name="Weaver J.A."/>
            <person name="Alberti F."/>
        </authorList>
    </citation>
    <scope>NUCLEOTIDE SEQUENCE [LARGE SCALE GENOMIC DNA]</scope>
    <source>
        <strain evidence="2">T-177</strain>
    </source>
</reference>
<dbReference type="EMBL" id="JASNQZ010000006">
    <property type="protein sequence ID" value="KAL0955997.1"/>
    <property type="molecule type" value="Genomic_DNA"/>
</dbReference>
<evidence type="ECO:0000313" key="1">
    <source>
        <dbReference type="EMBL" id="KAL0955997.1"/>
    </source>
</evidence>
<keyword evidence="2" id="KW-1185">Reference proteome</keyword>
<proteinExistence type="predicted"/>